<dbReference type="Gene3D" id="3.30.700.10">
    <property type="entry name" value="Glycoprotein, Type 4 Pilin"/>
    <property type="match status" value="1"/>
</dbReference>
<feature type="transmembrane region" description="Helical" evidence="3">
    <location>
        <begin position="6"/>
        <end position="29"/>
    </location>
</feature>
<keyword evidence="3" id="KW-1133">Transmembrane helix</keyword>
<keyword evidence="3" id="KW-0812">Transmembrane</keyword>
<organism evidence="5 6">
    <name type="scientific">Candidatus Berkelbacteria bacterium Gr01-1014_85</name>
    <dbReference type="NCBI Taxonomy" id="2017150"/>
    <lineage>
        <taxon>Bacteria</taxon>
        <taxon>Candidatus Berkelbacteria</taxon>
    </lineage>
</organism>
<dbReference type="InterPro" id="IPR013545">
    <property type="entry name" value="T2SS_protein-GspG_C"/>
</dbReference>
<dbReference type="Proteomes" id="UP000316253">
    <property type="component" value="Unassembled WGS sequence"/>
</dbReference>
<feature type="compositionally biased region" description="Basic and acidic residues" evidence="2">
    <location>
        <begin position="126"/>
        <end position="137"/>
    </location>
</feature>
<sequence length="151" mass="16786">MKRTGFNLVELLIAMAIISLILVLSLAGLNQARVRARDRQRINDLRSIQAALIQYRLEYGRFPNPADSSECPDQTVANANRVTPTLATNSCLTRILADQLPTDPQGGAYTYQATSAQFKLEAKLERSDWPEAKRDASPEQPDLLTLTESQL</sequence>
<evidence type="ECO:0000256" key="1">
    <source>
        <dbReference type="ARBA" id="ARBA00022481"/>
    </source>
</evidence>
<evidence type="ECO:0000256" key="3">
    <source>
        <dbReference type="SAM" id="Phobius"/>
    </source>
</evidence>
<reference evidence="5 6" key="1">
    <citation type="submission" date="2017-08" db="EMBL/GenBank/DDBJ databases">
        <title>Mechanisms for carbon and nitrogen cycling indicate functional differentiation within the Candidate Phyla Radiation.</title>
        <authorList>
            <person name="Danczak R.E."/>
            <person name="Johnston M.D."/>
            <person name="Kenah C."/>
            <person name="Slattery M."/>
            <person name="Wrighton K.C."/>
            <person name="Wilkins M.J."/>
        </authorList>
    </citation>
    <scope>NUCLEOTIDE SEQUENCE [LARGE SCALE GENOMIC DNA]</scope>
    <source>
        <strain evidence="5">Gr01-1014_85</strain>
    </source>
</reference>
<feature type="domain" description="Type II secretion system protein GspG C-terminal" evidence="4">
    <location>
        <begin position="35"/>
        <end position="117"/>
    </location>
</feature>
<dbReference type="SUPFAM" id="SSF54523">
    <property type="entry name" value="Pili subunits"/>
    <property type="match status" value="1"/>
</dbReference>
<keyword evidence="3" id="KW-0472">Membrane</keyword>
<evidence type="ECO:0000256" key="2">
    <source>
        <dbReference type="SAM" id="MobiDB-lite"/>
    </source>
</evidence>
<dbReference type="InterPro" id="IPR000983">
    <property type="entry name" value="Bac_GSPG_pilin"/>
</dbReference>
<gene>
    <name evidence="5" type="ORF">CEO22_505</name>
</gene>
<evidence type="ECO:0000313" key="5">
    <source>
        <dbReference type="EMBL" id="TSC65354.1"/>
    </source>
</evidence>
<dbReference type="GO" id="GO:0015627">
    <property type="term" value="C:type II protein secretion system complex"/>
    <property type="evidence" value="ECO:0007669"/>
    <property type="project" value="InterPro"/>
</dbReference>
<dbReference type="InterPro" id="IPR012902">
    <property type="entry name" value="N_methyl_site"/>
</dbReference>
<accession>A0A554JAJ9</accession>
<dbReference type="AlphaFoldDB" id="A0A554JAJ9"/>
<protein>
    <submittedName>
        <fullName evidence="5">Type II secretory pathway pseudopilin PulG-like protein</fullName>
    </submittedName>
</protein>
<evidence type="ECO:0000259" key="4">
    <source>
        <dbReference type="Pfam" id="PF08334"/>
    </source>
</evidence>
<comment type="caution">
    <text evidence="5">The sequence shown here is derived from an EMBL/GenBank/DDBJ whole genome shotgun (WGS) entry which is preliminary data.</text>
</comment>
<dbReference type="Pfam" id="PF08334">
    <property type="entry name" value="T2SSG"/>
    <property type="match status" value="1"/>
</dbReference>
<dbReference type="GO" id="GO:0015628">
    <property type="term" value="P:protein secretion by the type II secretion system"/>
    <property type="evidence" value="ECO:0007669"/>
    <property type="project" value="InterPro"/>
</dbReference>
<dbReference type="EMBL" id="VMFD01000047">
    <property type="protein sequence ID" value="TSC65354.1"/>
    <property type="molecule type" value="Genomic_DNA"/>
</dbReference>
<dbReference type="PRINTS" id="PR00813">
    <property type="entry name" value="BCTERIALGSPG"/>
</dbReference>
<proteinExistence type="predicted"/>
<dbReference type="NCBIfam" id="TIGR02532">
    <property type="entry name" value="IV_pilin_GFxxxE"/>
    <property type="match status" value="1"/>
</dbReference>
<evidence type="ECO:0000313" key="6">
    <source>
        <dbReference type="Proteomes" id="UP000316253"/>
    </source>
</evidence>
<name>A0A554JAJ9_9BACT</name>
<keyword evidence="1" id="KW-0488">Methylation</keyword>
<dbReference type="InterPro" id="IPR045584">
    <property type="entry name" value="Pilin-like"/>
</dbReference>
<feature type="region of interest" description="Disordered" evidence="2">
    <location>
        <begin position="126"/>
        <end position="151"/>
    </location>
</feature>
<dbReference type="PANTHER" id="PTHR30093">
    <property type="entry name" value="GENERAL SECRETION PATHWAY PROTEIN G"/>
    <property type="match status" value="1"/>
</dbReference>